<evidence type="ECO:0000256" key="2">
    <source>
        <dbReference type="ARBA" id="ARBA00023002"/>
    </source>
</evidence>
<dbReference type="CDD" id="cd05276">
    <property type="entry name" value="p53_inducible_oxidoreductase"/>
    <property type="match status" value="1"/>
</dbReference>
<dbReference type="NCBIfam" id="TIGR02824">
    <property type="entry name" value="quinone_pig3"/>
    <property type="match status" value="1"/>
</dbReference>
<evidence type="ECO:0000313" key="5">
    <source>
        <dbReference type="Proteomes" id="UP001156641"/>
    </source>
</evidence>
<evidence type="ECO:0000256" key="1">
    <source>
        <dbReference type="ARBA" id="ARBA00022857"/>
    </source>
</evidence>
<dbReference type="Pfam" id="PF00107">
    <property type="entry name" value="ADH_zinc_N"/>
    <property type="match status" value="1"/>
</dbReference>
<dbReference type="Gene3D" id="3.40.50.720">
    <property type="entry name" value="NAD(P)-binding Rossmann-like Domain"/>
    <property type="match status" value="1"/>
</dbReference>
<dbReference type="InterPro" id="IPR014189">
    <property type="entry name" value="Quinone_OxRdtase_PIG3"/>
</dbReference>
<comment type="caution">
    <text evidence="4">The sequence shown here is derived from an EMBL/GenBank/DDBJ whole genome shotgun (WGS) entry which is preliminary data.</text>
</comment>
<organism evidence="4 5">
    <name type="scientific">Acidocella aquatica</name>
    <dbReference type="NCBI Taxonomy" id="1922313"/>
    <lineage>
        <taxon>Bacteria</taxon>
        <taxon>Pseudomonadati</taxon>
        <taxon>Pseudomonadota</taxon>
        <taxon>Alphaproteobacteria</taxon>
        <taxon>Acetobacterales</taxon>
        <taxon>Acidocellaceae</taxon>
        <taxon>Acidocella</taxon>
    </lineage>
</organism>
<dbReference type="Proteomes" id="UP001156641">
    <property type="component" value="Unassembled WGS sequence"/>
</dbReference>
<dbReference type="InterPro" id="IPR036291">
    <property type="entry name" value="NAD(P)-bd_dom_sf"/>
</dbReference>
<dbReference type="SUPFAM" id="SSF50129">
    <property type="entry name" value="GroES-like"/>
    <property type="match status" value="1"/>
</dbReference>
<dbReference type="EMBL" id="BSOS01000005">
    <property type="protein sequence ID" value="GLR65568.1"/>
    <property type="molecule type" value="Genomic_DNA"/>
</dbReference>
<name>A0ABQ6A5T3_9PROT</name>
<dbReference type="PANTHER" id="PTHR48106">
    <property type="entry name" value="QUINONE OXIDOREDUCTASE PIG3-RELATED"/>
    <property type="match status" value="1"/>
</dbReference>
<proteinExistence type="predicted"/>
<keyword evidence="5" id="KW-1185">Reference proteome</keyword>
<accession>A0ABQ6A5T3</accession>
<keyword evidence="1" id="KW-0521">NADP</keyword>
<dbReference type="Gene3D" id="3.90.180.10">
    <property type="entry name" value="Medium-chain alcohol dehydrogenases, catalytic domain"/>
    <property type="match status" value="1"/>
</dbReference>
<dbReference type="PANTHER" id="PTHR48106:SF8">
    <property type="entry name" value="OS02G0805600 PROTEIN"/>
    <property type="match status" value="1"/>
</dbReference>
<feature type="domain" description="Enoyl reductase (ER)" evidence="3">
    <location>
        <begin position="37"/>
        <end position="350"/>
    </location>
</feature>
<dbReference type="SUPFAM" id="SSF51735">
    <property type="entry name" value="NAD(P)-binding Rossmann-fold domains"/>
    <property type="match status" value="1"/>
</dbReference>
<dbReference type="InterPro" id="IPR013149">
    <property type="entry name" value="ADH-like_C"/>
</dbReference>
<gene>
    <name evidence="4" type="primary">qor_1</name>
    <name evidence="4" type="ORF">GCM10010909_02460</name>
</gene>
<evidence type="ECO:0000313" key="4">
    <source>
        <dbReference type="EMBL" id="GLR65568.1"/>
    </source>
</evidence>
<reference evidence="5" key="1">
    <citation type="journal article" date="2019" name="Int. J. Syst. Evol. Microbiol.">
        <title>The Global Catalogue of Microorganisms (GCM) 10K type strain sequencing project: providing services to taxonomists for standard genome sequencing and annotation.</title>
        <authorList>
            <consortium name="The Broad Institute Genomics Platform"/>
            <consortium name="The Broad Institute Genome Sequencing Center for Infectious Disease"/>
            <person name="Wu L."/>
            <person name="Ma J."/>
        </authorList>
    </citation>
    <scope>NUCLEOTIDE SEQUENCE [LARGE SCALE GENOMIC DNA]</scope>
    <source>
        <strain evidence="5">NBRC 112502</strain>
    </source>
</reference>
<keyword evidence="2" id="KW-0560">Oxidoreductase</keyword>
<dbReference type="InterPro" id="IPR013154">
    <property type="entry name" value="ADH-like_N"/>
</dbReference>
<evidence type="ECO:0000259" key="3">
    <source>
        <dbReference type="SMART" id="SM00829"/>
    </source>
</evidence>
<dbReference type="InterPro" id="IPR020843">
    <property type="entry name" value="ER"/>
</dbReference>
<dbReference type="Pfam" id="PF08240">
    <property type="entry name" value="ADH_N"/>
    <property type="match status" value="1"/>
</dbReference>
<dbReference type="SMART" id="SM00829">
    <property type="entry name" value="PKS_ER"/>
    <property type="match status" value="1"/>
</dbReference>
<protein>
    <submittedName>
        <fullName evidence="4">NAD(P)H quinone oxidoreductase</fullName>
    </submittedName>
</protein>
<sequence length="354" mass="37299">MRYDIAAKLAFGTKPGKVMQMTQLPDSMRYIEIAAPGGPEVMRIGRCALPVPGPGDVLIRVAAAGVNRPDVQQRKGLYPPPPGASPILGLEAAGEVVALGAMASGFYPGHKVTALCNGGAYAEYVAVPAGQCLPWPHGFTALQAAALPENYFTVWANLFDMGHLSAGETLLVHGGTSGIGLTAIQLALASGAKVFATAGSAEKCAAIEAFGATAINYRTQDFVEIIATLTDNRGVDVVLDIVGAPYTQRNFKCLALRGRLLQVAFMQGSKAEGLDLLPIMTKRLTYTGSTMRPRTTEEKTAIAAALKRKVWPWLEAGKVVPVIDKVFSLEDAPAAHALMESSTHIGKIMLDLAG</sequence>
<dbReference type="InterPro" id="IPR011032">
    <property type="entry name" value="GroES-like_sf"/>
</dbReference>